<dbReference type="RefSeq" id="WP_091946237.1">
    <property type="nucleotide sequence ID" value="NZ_FOEE01000011.1"/>
</dbReference>
<dbReference type="OrthoDB" id="163636at2"/>
<dbReference type="Pfam" id="PF02597">
    <property type="entry name" value="ThiS"/>
    <property type="match status" value="1"/>
</dbReference>
<accession>A0A1H8VDD9</accession>
<dbReference type="EMBL" id="FOEE01000011">
    <property type="protein sequence ID" value="SEP13490.1"/>
    <property type="molecule type" value="Genomic_DNA"/>
</dbReference>
<name>A0A1H8VDD9_9ACTN</name>
<dbReference type="InterPro" id="IPR010035">
    <property type="entry name" value="Thi_S"/>
</dbReference>
<evidence type="ECO:0000313" key="1">
    <source>
        <dbReference type="EMBL" id="SEP13490.1"/>
    </source>
</evidence>
<sequence length="70" mass="6881">MQLTVNGAGTDVPDGATVAAVVEGLVAGRATGHGRVAVARNGDVVPRSAWETTRLTAGDVLEVLAPTAGG</sequence>
<reference evidence="2" key="1">
    <citation type="submission" date="2016-10" db="EMBL/GenBank/DDBJ databases">
        <authorList>
            <person name="Varghese N."/>
            <person name="Submissions S."/>
        </authorList>
    </citation>
    <scope>NUCLEOTIDE SEQUENCE [LARGE SCALE GENOMIC DNA]</scope>
    <source>
        <strain evidence="2">DSM 45413</strain>
    </source>
</reference>
<dbReference type="AlphaFoldDB" id="A0A1H8VDD9"/>
<dbReference type="CDD" id="cd00565">
    <property type="entry name" value="Ubl_ThiS"/>
    <property type="match status" value="1"/>
</dbReference>
<dbReference type="STRING" id="673521.SAMN05660991_03481"/>
<dbReference type="Gene3D" id="3.10.20.30">
    <property type="match status" value="1"/>
</dbReference>
<organism evidence="1 2">
    <name type="scientific">Trujillonella endophytica</name>
    <dbReference type="NCBI Taxonomy" id="673521"/>
    <lineage>
        <taxon>Bacteria</taxon>
        <taxon>Bacillati</taxon>
        <taxon>Actinomycetota</taxon>
        <taxon>Actinomycetes</taxon>
        <taxon>Geodermatophilales</taxon>
        <taxon>Geodermatophilaceae</taxon>
        <taxon>Trujillonella</taxon>
    </lineage>
</organism>
<dbReference type="InterPro" id="IPR003749">
    <property type="entry name" value="ThiS/MoaD-like"/>
</dbReference>
<dbReference type="Proteomes" id="UP000198960">
    <property type="component" value="Unassembled WGS sequence"/>
</dbReference>
<protein>
    <submittedName>
        <fullName evidence="1">Sulfur carrier protein</fullName>
    </submittedName>
</protein>
<keyword evidence="2" id="KW-1185">Reference proteome</keyword>
<dbReference type="SUPFAM" id="SSF54285">
    <property type="entry name" value="MoaD/ThiS"/>
    <property type="match status" value="1"/>
</dbReference>
<dbReference type="PANTHER" id="PTHR34472">
    <property type="entry name" value="SULFUR CARRIER PROTEIN THIS"/>
    <property type="match status" value="1"/>
</dbReference>
<gene>
    <name evidence="1" type="ORF">SAMN05660991_03481</name>
</gene>
<dbReference type="InterPro" id="IPR016155">
    <property type="entry name" value="Mopterin_synth/thiamin_S_b"/>
</dbReference>
<dbReference type="InterPro" id="IPR012675">
    <property type="entry name" value="Beta-grasp_dom_sf"/>
</dbReference>
<proteinExistence type="predicted"/>
<evidence type="ECO:0000313" key="2">
    <source>
        <dbReference type="Proteomes" id="UP000198960"/>
    </source>
</evidence>
<dbReference type="PANTHER" id="PTHR34472:SF1">
    <property type="entry name" value="SULFUR CARRIER PROTEIN THIS"/>
    <property type="match status" value="1"/>
</dbReference>
<dbReference type="NCBIfam" id="TIGR01683">
    <property type="entry name" value="thiS"/>
    <property type="match status" value="1"/>
</dbReference>